<dbReference type="OrthoDB" id="119951at2"/>
<dbReference type="InterPro" id="IPR050491">
    <property type="entry name" value="AmpC-like"/>
</dbReference>
<dbReference type="Proteomes" id="UP000319732">
    <property type="component" value="Unassembled WGS sequence"/>
</dbReference>
<dbReference type="RefSeq" id="WP_142902897.1">
    <property type="nucleotide sequence ID" value="NZ_ML660088.1"/>
</dbReference>
<keyword evidence="4" id="KW-1185">Reference proteome</keyword>
<keyword evidence="1" id="KW-0732">Signal</keyword>
<evidence type="ECO:0000259" key="2">
    <source>
        <dbReference type="Pfam" id="PF00144"/>
    </source>
</evidence>
<sequence length="475" mass="52614">MIFRALSATCPAGAGLLSAVTVSMVIMAIDARATAADYTTLLADIDTIRKNYGVPAVGFSLTDKNRVLWSGALGVTDIKTRRPVTPQTRFRIGSITKAFTGLAALALQEDGKLRLSDPIARWVPAGLYHNPWAQTHPIRVAHLLEHTAGFTDMSPAEFDHNIPIAALPALALHPQSRRARWPPGYHASYSNSGAGLAGLIIEQLADQSYETFVERRLLQPLAMANTGFSPHRQLAQGYQADGIEPIPYWHILFRPAGAINSTPRDMAAFVRLLLNNGRHRGRQLLAPASVARMEKPATTLAAKSGLNHGYGLGVYQWLHNGFRFHGHGGDGDGYLAHFGYNRDSGLGYFVVVTVFNHRPLREIRTKIEDHIVRNLPAPVKPIAADSAVPLKRYEGSYHPVTYRFGERPERDEKLKVFLRDGKLHTRINKRRSRPLIAVNGGHFRRPGDTVATMAFVEAQGEMYLQADFGNYRRER</sequence>
<dbReference type="Pfam" id="PF00144">
    <property type="entry name" value="Beta-lactamase"/>
    <property type="match status" value="1"/>
</dbReference>
<proteinExistence type="predicted"/>
<dbReference type="InterPro" id="IPR012338">
    <property type="entry name" value="Beta-lactam/transpept-like"/>
</dbReference>
<dbReference type="EMBL" id="VHSG01000005">
    <property type="protein sequence ID" value="TQV84691.1"/>
    <property type="molecule type" value="Genomic_DNA"/>
</dbReference>
<evidence type="ECO:0000256" key="1">
    <source>
        <dbReference type="SAM" id="SignalP"/>
    </source>
</evidence>
<accession>A0A545U5E9</accession>
<dbReference type="PANTHER" id="PTHR46825">
    <property type="entry name" value="D-ALANYL-D-ALANINE-CARBOXYPEPTIDASE/ENDOPEPTIDASE AMPH"/>
    <property type="match status" value="1"/>
</dbReference>
<dbReference type="SUPFAM" id="SSF56601">
    <property type="entry name" value="beta-lactamase/transpeptidase-like"/>
    <property type="match status" value="1"/>
</dbReference>
<dbReference type="InterPro" id="IPR001466">
    <property type="entry name" value="Beta-lactam-related"/>
</dbReference>
<evidence type="ECO:0000313" key="4">
    <source>
        <dbReference type="Proteomes" id="UP000319732"/>
    </source>
</evidence>
<feature type="domain" description="Beta-lactamase-related" evidence="2">
    <location>
        <begin position="45"/>
        <end position="357"/>
    </location>
</feature>
<comment type="caution">
    <text evidence="3">The sequence shown here is derived from an EMBL/GenBank/DDBJ whole genome shotgun (WGS) entry which is preliminary data.</text>
</comment>
<reference evidence="3 4" key="1">
    <citation type="submission" date="2019-06" db="EMBL/GenBank/DDBJ databases">
        <title>Whole genome sequence for Cellvibrionaceae sp. R142.</title>
        <authorList>
            <person name="Wang G."/>
        </authorList>
    </citation>
    <scope>NUCLEOTIDE SEQUENCE [LARGE SCALE GENOMIC DNA]</scope>
    <source>
        <strain evidence="3 4">R142</strain>
    </source>
</reference>
<feature type="chain" id="PRO_5022033152" evidence="1">
    <location>
        <begin position="36"/>
        <end position="475"/>
    </location>
</feature>
<feature type="signal peptide" evidence="1">
    <location>
        <begin position="1"/>
        <end position="35"/>
    </location>
</feature>
<dbReference type="PANTHER" id="PTHR46825:SF9">
    <property type="entry name" value="BETA-LACTAMASE-RELATED DOMAIN-CONTAINING PROTEIN"/>
    <property type="match status" value="1"/>
</dbReference>
<dbReference type="Gene3D" id="3.40.710.10">
    <property type="entry name" value="DD-peptidase/beta-lactamase superfamily"/>
    <property type="match status" value="1"/>
</dbReference>
<gene>
    <name evidence="3" type="ORF">FKG94_03985</name>
</gene>
<evidence type="ECO:0000313" key="3">
    <source>
        <dbReference type="EMBL" id="TQV84691.1"/>
    </source>
</evidence>
<protein>
    <submittedName>
        <fullName evidence="3">Beta-lactamase family protein</fullName>
    </submittedName>
</protein>
<dbReference type="AlphaFoldDB" id="A0A545U5E9"/>
<name>A0A545U5E9_9GAMM</name>
<organism evidence="3 4">
    <name type="scientific">Exilibacterium tricleocarpae</name>
    <dbReference type="NCBI Taxonomy" id="2591008"/>
    <lineage>
        <taxon>Bacteria</taxon>
        <taxon>Pseudomonadati</taxon>
        <taxon>Pseudomonadota</taxon>
        <taxon>Gammaproteobacteria</taxon>
        <taxon>Cellvibrionales</taxon>
        <taxon>Cellvibrionaceae</taxon>
        <taxon>Exilibacterium</taxon>
    </lineage>
</organism>